<keyword evidence="19" id="KW-1185">Reference proteome</keyword>
<feature type="compositionally biased region" description="Basic and acidic residues" evidence="16">
    <location>
        <begin position="945"/>
        <end position="964"/>
    </location>
</feature>
<evidence type="ECO:0000256" key="3">
    <source>
        <dbReference type="ARBA" id="ARBA00004496"/>
    </source>
</evidence>
<dbReference type="Pfam" id="PF17849">
    <property type="entry name" value="OB_Dis3"/>
    <property type="match status" value="1"/>
</dbReference>
<evidence type="ECO:0000256" key="15">
    <source>
        <dbReference type="RuleBase" id="RU003901"/>
    </source>
</evidence>
<evidence type="ECO:0000256" key="1">
    <source>
        <dbReference type="ARBA" id="ARBA00001946"/>
    </source>
</evidence>
<keyword evidence="12" id="KW-0539">Nucleus</keyword>
<accession>A0AA88HIS8</accession>
<evidence type="ECO:0000256" key="6">
    <source>
        <dbReference type="ARBA" id="ARBA00022552"/>
    </source>
</evidence>
<dbReference type="CDD" id="cd09862">
    <property type="entry name" value="PIN_Rrp44-like"/>
    <property type="match status" value="1"/>
</dbReference>
<sequence>MVNKIFIRKTRQGKILKLVRENYLRDDISCLSDLCTSCNQANTIQLNRLDKLPVTSSKLCDFPHYIVFSSDVILNQIDVVESELWKNCIIPLTVHQEVRSKSLAIYHRLKDIMNIPNRKFVLFVNEHHKDTYIERKPGESASAYASRCVLTTCNWYQTHLAELQQQQQQNSKIVKLVYLCNDDENKEAAVKEGLLAYTIAEYVKSLQNHEELVDKLSKVRVDKGDKVGHLFQEHLSQLQLLSGLKTKRFLQGVFYTNTDNYQEGTVNVEGSDKQVLIPNLLLRNRAVSGDVVAIELLQEGDWVCPSKLVCLDDKPDPGDVLLIEETQLPKLQRDPETVQPTGRVVGILRRKWKQYCGTLEPSKHLNEVNHLFIPSDRRIPKIRIETHQAGKLIGQRIYVGVDDWPRYSRYPLGHFVRMLGPLGDKATETEVLLLEHDVPHNTFPIAVLACLPVMPWTISPDEEKKRTDLRHIDVCSVDPPGCTDIDDALHCRELQNGNYEVGVHIADVSYFVRPMSALDREAARRGTTVYLSDQRIDMVPELLSSNLCSLREHEDRLAFSCLWEVTPNGKMLSTRFVKSIIRSRSAFTYAEAQAKIDDESQTDALAQSLRRLLKLSKIMKKARTDRGALTLASAEIRFKLDIETQDPISVVNKSMLDTNSMVEEWMLAANIAAAEKTRKDFPEVAMLRRHPEPPQSNFEPLLQVAKTKGFNVNTRNGKELSDSLEQAQIKDNPYANTLLRMITTRCMMQAVYFCSGTLPENLFLHYGLAAPIYTHFTSPIRRYADIVVHRLLAASIGADTTYQQLLDRKATSILARQLNFRHRMAQYAGRASVALHTNIFFRRRVDDEEAYIIFVKENALTVFLSKYGLEGVIVLPKPPEEPGFVYDSSVPLQKCGNVEFRPLDKILVRISLEKSSIQHEQLVLRLVEPKIEGFSIPSREEDELMEKGKRRSDDAEKEKNKRKK</sequence>
<dbReference type="Gene3D" id="2.40.50.140">
    <property type="entry name" value="Nucleic acid-binding proteins"/>
    <property type="match status" value="1"/>
</dbReference>
<dbReference type="Gene3D" id="2.40.50.690">
    <property type="match status" value="1"/>
</dbReference>
<evidence type="ECO:0000256" key="12">
    <source>
        <dbReference type="ARBA" id="ARBA00023242"/>
    </source>
</evidence>
<proteinExistence type="inferred from homology"/>
<comment type="subcellular location">
    <subcellularLocation>
        <location evidence="3">Cytoplasm</location>
    </subcellularLocation>
    <subcellularLocation>
        <location evidence="2">Nucleus</location>
    </subcellularLocation>
</comment>
<dbReference type="Proteomes" id="UP001187531">
    <property type="component" value="Unassembled WGS sequence"/>
</dbReference>
<keyword evidence="11" id="KW-0694">RNA-binding</keyword>
<evidence type="ECO:0000256" key="9">
    <source>
        <dbReference type="ARBA" id="ARBA00022835"/>
    </source>
</evidence>
<evidence type="ECO:0000256" key="13">
    <source>
        <dbReference type="ARBA" id="ARBA00077221"/>
    </source>
</evidence>
<feature type="domain" description="RNB" evidence="17">
    <location>
        <begin position="466"/>
        <end position="798"/>
    </location>
</feature>
<evidence type="ECO:0000256" key="11">
    <source>
        <dbReference type="ARBA" id="ARBA00022884"/>
    </source>
</evidence>
<dbReference type="PANTHER" id="PTHR23355:SF35">
    <property type="entry name" value="EXOSOME COMPLEX EXONUCLEASE RRP44"/>
    <property type="match status" value="1"/>
</dbReference>
<organism evidence="18 19">
    <name type="scientific">Artemia franciscana</name>
    <name type="common">Brine shrimp</name>
    <name type="synonym">Artemia sanfranciscana</name>
    <dbReference type="NCBI Taxonomy" id="6661"/>
    <lineage>
        <taxon>Eukaryota</taxon>
        <taxon>Metazoa</taxon>
        <taxon>Ecdysozoa</taxon>
        <taxon>Arthropoda</taxon>
        <taxon>Crustacea</taxon>
        <taxon>Branchiopoda</taxon>
        <taxon>Anostraca</taxon>
        <taxon>Artemiidae</taxon>
        <taxon>Artemia</taxon>
    </lineage>
</organism>
<reference evidence="18" key="1">
    <citation type="submission" date="2023-07" db="EMBL/GenBank/DDBJ databases">
        <title>Chromosome-level genome assembly of Artemia franciscana.</title>
        <authorList>
            <person name="Jo E."/>
        </authorList>
    </citation>
    <scope>NUCLEOTIDE SEQUENCE</scope>
    <source>
        <tissue evidence="18">Whole body</tissue>
    </source>
</reference>
<dbReference type="FunFam" id="2.40.50.700:FF:000001">
    <property type="entry name" value="Exosome complex exonuclease exoribonuclease (Rrp44)"/>
    <property type="match status" value="1"/>
</dbReference>
<evidence type="ECO:0000313" key="19">
    <source>
        <dbReference type="Proteomes" id="UP001187531"/>
    </source>
</evidence>
<gene>
    <name evidence="18" type="ORF">QYM36_016201</name>
</gene>
<dbReference type="GO" id="GO:0004519">
    <property type="term" value="F:endonuclease activity"/>
    <property type="evidence" value="ECO:0007669"/>
    <property type="project" value="TreeGrafter"/>
</dbReference>
<evidence type="ECO:0000256" key="2">
    <source>
        <dbReference type="ARBA" id="ARBA00004123"/>
    </source>
</evidence>
<comment type="caution">
    <text evidence="18">The sequence shown here is derived from an EMBL/GenBank/DDBJ whole genome shotgun (WGS) entry which is preliminary data.</text>
</comment>
<evidence type="ECO:0000313" key="18">
    <source>
        <dbReference type="EMBL" id="KAK2706097.1"/>
    </source>
</evidence>
<dbReference type="Pfam" id="PF17215">
    <property type="entry name" value="Rrp44_S1"/>
    <property type="match status" value="1"/>
</dbReference>
<keyword evidence="10" id="KW-0269">Exonuclease</keyword>
<dbReference type="InterPro" id="IPR001900">
    <property type="entry name" value="RNase_II/R"/>
</dbReference>
<dbReference type="GO" id="GO:0000176">
    <property type="term" value="C:nuclear exosome (RNase complex)"/>
    <property type="evidence" value="ECO:0007669"/>
    <property type="project" value="TreeGrafter"/>
</dbReference>
<evidence type="ECO:0000256" key="7">
    <source>
        <dbReference type="ARBA" id="ARBA00022722"/>
    </source>
</evidence>
<dbReference type="GO" id="GO:0000175">
    <property type="term" value="F:3'-5'-RNA exonuclease activity"/>
    <property type="evidence" value="ECO:0007669"/>
    <property type="project" value="UniProtKB-ARBA"/>
</dbReference>
<dbReference type="InterPro" id="IPR050180">
    <property type="entry name" value="RNR_Ribonuclease"/>
</dbReference>
<dbReference type="InterPro" id="IPR041505">
    <property type="entry name" value="Dis3_CSD2"/>
</dbReference>
<dbReference type="GO" id="GO:0016075">
    <property type="term" value="P:rRNA catabolic process"/>
    <property type="evidence" value="ECO:0007669"/>
    <property type="project" value="TreeGrafter"/>
</dbReference>
<dbReference type="GO" id="GO:0003723">
    <property type="term" value="F:RNA binding"/>
    <property type="evidence" value="ECO:0007669"/>
    <property type="project" value="UniProtKB-KW"/>
</dbReference>
<dbReference type="InterPro" id="IPR012340">
    <property type="entry name" value="NA-bd_OB-fold"/>
</dbReference>
<comment type="cofactor">
    <cofactor evidence="1">
        <name>Mg(2+)</name>
        <dbReference type="ChEBI" id="CHEBI:18420"/>
    </cofactor>
</comment>
<dbReference type="Gene3D" id="2.40.50.700">
    <property type="match status" value="1"/>
</dbReference>
<comment type="similarity">
    <text evidence="4 15">Belongs to the RNR ribonuclease family.</text>
</comment>
<dbReference type="GO" id="GO:0006364">
    <property type="term" value="P:rRNA processing"/>
    <property type="evidence" value="ECO:0007669"/>
    <property type="project" value="UniProtKB-KW"/>
</dbReference>
<dbReference type="InterPro" id="IPR033770">
    <property type="entry name" value="RRP44_S1"/>
</dbReference>
<evidence type="ECO:0000256" key="16">
    <source>
        <dbReference type="SAM" id="MobiDB-lite"/>
    </source>
</evidence>
<protein>
    <recommendedName>
        <fullName evidence="13">Protein DIS3 homolog</fullName>
    </recommendedName>
    <alternativeName>
        <fullName evidence="14">Ribosomal RNA-processing protein 44</fullName>
    </alternativeName>
</protein>
<evidence type="ECO:0000256" key="10">
    <source>
        <dbReference type="ARBA" id="ARBA00022839"/>
    </source>
</evidence>
<keyword evidence="7" id="KW-0540">Nuclease</keyword>
<dbReference type="AlphaFoldDB" id="A0AA88HIS8"/>
<dbReference type="EMBL" id="JAVRJZ010000020">
    <property type="protein sequence ID" value="KAK2706098.1"/>
    <property type="molecule type" value="Genomic_DNA"/>
</dbReference>
<evidence type="ECO:0000256" key="14">
    <source>
        <dbReference type="ARBA" id="ARBA00077930"/>
    </source>
</evidence>
<dbReference type="InterPro" id="IPR033771">
    <property type="entry name" value="Rrp44_CSD1"/>
</dbReference>
<evidence type="ECO:0000256" key="4">
    <source>
        <dbReference type="ARBA" id="ARBA00005785"/>
    </source>
</evidence>
<dbReference type="Gene3D" id="3.40.50.1010">
    <property type="entry name" value="5'-nuclease"/>
    <property type="match status" value="1"/>
</dbReference>
<dbReference type="GO" id="GO:0019899">
    <property type="term" value="F:enzyme binding"/>
    <property type="evidence" value="ECO:0007669"/>
    <property type="project" value="UniProtKB-ARBA"/>
</dbReference>
<dbReference type="GO" id="GO:0000177">
    <property type="term" value="C:cytoplasmic exosome (RNase complex)"/>
    <property type="evidence" value="ECO:0007669"/>
    <property type="project" value="TreeGrafter"/>
</dbReference>
<evidence type="ECO:0000259" key="17">
    <source>
        <dbReference type="SMART" id="SM00955"/>
    </source>
</evidence>
<keyword evidence="8" id="KW-0378">Hydrolase</keyword>
<dbReference type="SMART" id="SM00955">
    <property type="entry name" value="RNB"/>
    <property type="match status" value="1"/>
</dbReference>
<dbReference type="GO" id="GO:0071031">
    <property type="term" value="P:nuclear mRNA surveillance of mRNA 3'-end processing"/>
    <property type="evidence" value="ECO:0007669"/>
    <property type="project" value="TreeGrafter"/>
</dbReference>
<evidence type="ECO:0000256" key="5">
    <source>
        <dbReference type="ARBA" id="ARBA00022490"/>
    </source>
</evidence>
<dbReference type="PANTHER" id="PTHR23355">
    <property type="entry name" value="RIBONUCLEASE"/>
    <property type="match status" value="1"/>
</dbReference>
<dbReference type="InterPro" id="IPR022966">
    <property type="entry name" value="RNase_II/R_CS"/>
</dbReference>
<keyword evidence="6" id="KW-0698">rRNA processing</keyword>
<evidence type="ECO:0000256" key="8">
    <source>
        <dbReference type="ARBA" id="ARBA00022801"/>
    </source>
</evidence>
<dbReference type="EMBL" id="JAVRJZ010000020">
    <property type="protein sequence ID" value="KAK2706097.1"/>
    <property type="molecule type" value="Genomic_DNA"/>
</dbReference>
<keyword evidence="9" id="KW-0271">Exosome</keyword>
<name>A0AA88HIS8_ARTSF</name>
<dbReference type="SUPFAM" id="SSF50249">
    <property type="entry name" value="Nucleic acid-binding proteins"/>
    <property type="match status" value="3"/>
</dbReference>
<dbReference type="FunFam" id="3.40.50.1010:FF:000021">
    <property type="entry name" value="DIS3-like exonuclease 1 isoform X1"/>
    <property type="match status" value="1"/>
</dbReference>
<keyword evidence="5" id="KW-0963">Cytoplasm</keyword>
<dbReference type="Pfam" id="PF17216">
    <property type="entry name" value="Rrp44_CSD1"/>
    <property type="match status" value="1"/>
</dbReference>
<feature type="region of interest" description="Disordered" evidence="16">
    <location>
        <begin position="938"/>
        <end position="964"/>
    </location>
</feature>
<dbReference type="PROSITE" id="PS01175">
    <property type="entry name" value="RIBONUCLEASE_II"/>
    <property type="match status" value="1"/>
</dbReference>
<dbReference type="Pfam" id="PF00773">
    <property type="entry name" value="RNB"/>
    <property type="match status" value="1"/>
</dbReference>